<sequence length="100" mass="11383">MVTVVELVEGHYEVHESPYARSYVWCPGCVTVECECGERLHARSPEEAVCAVCGRDHARTVRGRLDELEGRNGEAHWCAESNGGPERSEWCYWEELNELD</sequence>
<protein>
    <submittedName>
        <fullName evidence="1">Uncharacterized protein</fullName>
    </submittedName>
</protein>
<reference evidence="2" key="2">
    <citation type="submission" date="2023-11" db="EMBL/GenBank/DDBJ databases">
        <title>MicrobeMod: A computational toolkit for identifying prokaryotic methylation and restriction-modification with nanopore sequencing.</title>
        <authorList>
            <person name="Crits-Christoph A."/>
            <person name="Kang S.C."/>
            <person name="Lee H."/>
            <person name="Ostrov N."/>
        </authorList>
    </citation>
    <scope>NUCLEOTIDE SEQUENCE</scope>
    <source>
        <strain evidence="2">ATCC 51242</strain>
    </source>
</reference>
<dbReference type="KEGG" id="rrd:RradSPS_2087"/>
<dbReference type="OrthoDB" id="5244040at2"/>
<keyword evidence="3" id="KW-1185">Reference proteome</keyword>
<evidence type="ECO:0000313" key="2">
    <source>
        <dbReference type="EMBL" id="MDX5894774.1"/>
    </source>
</evidence>
<dbReference type="HOGENOM" id="CLU_2303932_0_0_11"/>
<dbReference type="RefSeq" id="WP_038682550.1">
    <property type="nucleotide sequence ID" value="NZ_CP007514.1"/>
</dbReference>
<dbReference type="EMBL" id="CP007514">
    <property type="protein sequence ID" value="AHY47370.1"/>
    <property type="molecule type" value="Genomic_DNA"/>
</dbReference>
<dbReference type="AlphaFoldDB" id="A0A023X5T7"/>
<reference evidence="1 3" key="1">
    <citation type="submission" date="2014-03" db="EMBL/GenBank/DDBJ databases">
        <title>Complete genome sequence of the Radio-Resistant Rubrobacter radiotolerans RSPS-4.</title>
        <authorList>
            <person name="Egas C.C."/>
            <person name="Barroso C.C."/>
            <person name="Froufe H.J.C."/>
            <person name="Pacheco J.J."/>
            <person name="Albuquerque L.L."/>
            <person name="da Costa M.M.S."/>
        </authorList>
    </citation>
    <scope>NUCLEOTIDE SEQUENCE [LARGE SCALE GENOMIC DNA]</scope>
    <source>
        <strain evidence="1 3">RSPS-4</strain>
    </source>
</reference>
<dbReference type="Proteomes" id="UP000025229">
    <property type="component" value="Chromosome"/>
</dbReference>
<evidence type="ECO:0000313" key="3">
    <source>
        <dbReference type="Proteomes" id="UP000025229"/>
    </source>
</evidence>
<name>A0A023X5T7_RUBRA</name>
<dbReference type="EMBL" id="JAWXXX010000001">
    <property type="protein sequence ID" value="MDX5894774.1"/>
    <property type="molecule type" value="Genomic_DNA"/>
</dbReference>
<proteinExistence type="predicted"/>
<evidence type="ECO:0000313" key="1">
    <source>
        <dbReference type="EMBL" id="AHY47370.1"/>
    </source>
</evidence>
<accession>A0A023X5T7</accession>
<dbReference type="Proteomes" id="UP001281130">
    <property type="component" value="Unassembled WGS sequence"/>
</dbReference>
<organism evidence="1 3">
    <name type="scientific">Rubrobacter radiotolerans</name>
    <name type="common">Arthrobacter radiotolerans</name>
    <dbReference type="NCBI Taxonomy" id="42256"/>
    <lineage>
        <taxon>Bacteria</taxon>
        <taxon>Bacillati</taxon>
        <taxon>Actinomycetota</taxon>
        <taxon>Rubrobacteria</taxon>
        <taxon>Rubrobacterales</taxon>
        <taxon>Rubrobacteraceae</taxon>
        <taxon>Rubrobacter</taxon>
    </lineage>
</organism>
<gene>
    <name evidence="1" type="ORF">RradSPS_2087</name>
    <name evidence="2" type="ORF">SIL72_12150</name>
</gene>